<dbReference type="Gene3D" id="3.40.30.10">
    <property type="entry name" value="Glutaredoxin"/>
    <property type="match status" value="1"/>
</dbReference>
<comment type="caution">
    <text evidence="1">The sequence shown here is derived from an EMBL/GenBank/DDBJ whole genome shotgun (WGS) entry which is preliminary data.</text>
</comment>
<evidence type="ECO:0008006" key="3">
    <source>
        <dbReference type="Google" id="ProtNLM"/>
    </source>
</evidence>
<organism evidence="1 2">
    <name type="scientific">Thermobifida cellulosilytica TB100</name>
    <dbReference type="NCBI Taxonomy" id="665004"/>
    <lineage>
        <taxon>Bacteria</taxon>
        <taxon>Bacillati</taxon>
        <taxon>Actinomycetota</taxon>
        <taxon>Actinomycetes</taxon>
        <taxon>Streptosporangiales</taxon>
        <taxon>Nocardiopsidaceae</taxon>
        <taxon>Thermobifida</taxon>
    </lineage>
</organism>
<dbReference type="RefSeq" id="WP_068753576.1">
    <property type="nucleotide sequence ID" value="NZ_KQ950180.1"/>
</dbReference>
<proteinExistence type="predicted"/>
<evidence type="ECO:0000313" key="1">
    <source>
        <dbReference type="EMBL" id="KUP96356.1"/>
    </source>
</evidence>
<gene>
    <name evidence="1" type="ORF">AC529_12585</name>
</gene>
<dbReference type="InterPro" id="IPR036249">
    <property type="entry name" value="Thioredoxin-like_sf"/>
</dbReference>
<dbReference type="PATRIC" id="fig|665004.4.peg.870"/>
<accession>A0A147KGD9</accession>
<dbReference type="Gene3D" id="3.40.50.1400">
    <property type="match status" value="1"/>
</dbReference>
<dbReference type="SUPFAM" id="SSF52833">
    <property type="entry name" value="Thioredoxin-like"/>
    <property type="match status" value="1"/>
</dbReference>
<dbReference type="Proteomes" id="UP000074382">
    <property type="component" value="Unassembled WGS sequence"/>
</dbReference>
<protein>
    <recommendedName>
        <fullName evidence="3">Cobalamin biosynthesis protein CbiX</fullName>
    </recommendedName>
</protein>
<dbReference type="CDD" id="cd02980">
    <property type="entry name" value="TRX_Fd_family"/>
    <property type="match status" value="1"/>
</dbReference>
<sequence length="247" mass="26368">MSAPEWILLTAPGDLAVDQEEVLRPLAERLAERFPGVRVRTALLLGNGPTVTEVLDEAAAAGVAAVTVVHPQTVEDRATAAWLRRVVSHWLREADPERVPLVRLAPPLTGVSVLADAVGRAVEEAAEFPATGAPLLSPAWLAPPDFTRHLLLCRGPRCCALGAERVHVELVRAVERHGAAEDDHVLLTRTGCLFPCTNGPVGVVYPDGVWYRLADADTVDRVVRDHLVGGVPVADAAFARRPSGPGE</sequence>
<keyword evidence="2" id="KW-1185">Reference proteome</keyword>
<dbReference type="STRING" id="665004.AC529_12585"/>
<name>A0A147KGD9_THECS</name>
<reference evidence="2" key="1">
    <citation type="journal article" date="2017" name="Acta Aliment.">
        <title>Plant polysaccharide degrading enzyme system of Thermpbifida cellulosilytica TB100 revealed by de novo genome project data.</title>
        <authorList>
            <person name="Toth A."/>
            <person name="Baka E."/>
            <person name="Luzics S."/>
            <person name="Bata-Vidacs I."/>
            <person name="Nagy I."/>
            <person name="Balint B."/>
            <person name="Herceg R."/>
            <person name="Olasz F."/>
            <person name="Wilk T."/>
            <person name="Nagy T."/>
            <person name="Kriszt B."/>
            <person name="Nagy I."/>
            <person name="Kukolya J."/>
        </authorList>
    </citation>
    <scope>NUCLEOTIDE SEQUENCE [LARGE SCALE GENOMIC DNA]</scope>
    <source>
        <strain evidence="2">TB100</strain>
    </source>
</reference>
<dbReference type="EMBL" id="LGEM01000092">
    <property type="protein sequence ID" value="KUP96356.1"/>
    <property type="molecule type" value="Genomic_DNA"/>
</dbReference>
<dbReference type="AlphaFoldDB" id="A0A147KGD9"/>
<dbReference type="OrthoDB" id="9800597at2"/>
<evidence type="ECO:0000313" key="2">
    <source>
        <dbReference type="Proteomes" id="UP000074382"/>
    </source>
</evidence>
<dbReference type="SUPFAM" id="SSF53800">
    <property type="entry name" value="Chelatase"/>
    <property type="match status" value="1"/>
</dbReference>